<name>A0A7K3PRW5_9ACTN</name>
<keyword evidence="2" id="KW-0489">Methyltransferase</keyword>
<keyword evidence="2" id="KW-0808">Transferase</keyword>
<dbReference type="Proteomes" id="UP000470446">
    <property type="component" value="Unassembled WGS sequence"/>
</dbReference>
<evidence type="ECO:0000313" key="2">
    <source>
        <dbReference type="EMBL" id="NEB12577.1"/>
    </source>
</evidence>
<accession>A0A7K3PRW5</accession>
<comment type="caution">
    <text evidence="2">The sequence shown here is derived from an EMBL/GenBank/DDBJ whole genome shotgun (WGS) entry which is preliminary data.</text>
</comment>
<evidence type="ECO:0000313" key="3">
    <source>
        <dbReference type="Proteomes" id="UP000470446"/>
    </source>
</evidence>
<feature type="non-terminal residue" evidence="2">
    <location>
        <position position="45"/>
    </location>
</feature>
<dbReference type="GO" id="GO:0008168">
    <property type="term" value="F:methyltransferase activity"/>
    <property type="evidence" value="ECO:0007669"/>
    <property type="project" value="UniProtKB-KW"/>
</dbReference>
<reference evidence="2 3" key="1">
    <citation type="submission" date="2020-01" db="EMBL/GenBank/DDBJ databases">
        <title>Insect and environment-associated Actinomycetes.</title>
        <authorList>
            <person name="Currrie C."/>
            <person name="Chevrette M."/>
            <person name="Carlson C."/>
            <person name="Stubbendieck R."/>
            <person name="Wendt-Pienkowski E."/>
        </authorList>
    </citation>
    <scope>NUCLEOTIDE SEQUENCE [LARGE SCALE GENOMIC DNA]</scope>
    <source>
        <strain evidence="2 3">SID14163</strain>
    </source>
</reference>
<evidence type="ECO:0000256" key="1">
    <source>
        <dbReference type="SAM" id="MobiDB-lite"/>
    </source>
</evidence>
<proteinExistence type="predicted"/>
<organism evidence="2 3">
    <name type="scientific">Streptomyces coelicoflavus</name>
    <dbReference type="NCBI Taxonomy" id="285562"/>
    <lineage>
        <taxon>Bacteria</taxon>
        <taxon>Bacillati</taxon>
        <taxon>Actinomycetota</taxon>
        <taxon>Actinomycetes</taxon>
        <taxon>Kitasatosporales</taxon>
        <taxon>Streptomycetaceae</taxon>
        <taxon>Streptomyces</taxon>
    </lineage>
</organism>
<dbReference type="EMBL" id="JAAGMA010000744">
    <property type="protein sequence ID" value="NEB12577.1"/>
    <property type="molecule type" value="Genomic_DNA"/>
</dbReference>
<gene>
    <name evidence="2" type="ORF">G3I32_27705</name>
</gene>
<protein>
    <submittedName>
        <fullName evidence="2">SAM-dependent methyltransferase</fullName>
    </submittedName>
</protein>
<dbReference type="AlphaFoldDB" id="A0A7K3PRW5"/>
<feature type="region of interest" description="Disordered" evidence="1">
    <location>
        <begin position="1"/>
        <end position="45"/>
    </location>
</feature>
<sequence>MTAIHPRPAAAPQVPGVRGTPVDPHRWPDVAAPPRASRLRRATAA</sequence>
<dbReference type="GO" id="GO:0032259">
    <property type="term" value="P:methylation"/>
    <property type="evidence" value="ECO:0007669"/>
    <property type="project" value="UniProtKB-KW"/>
</dbReference>